<evidence type="ECO:0000313" key="1">
    <source>
        <dbReference type="EMBL" id="KAI4818961.1"/>
    </source>
</evidence>
<name>A0ACB9WY02_CHAAC</name>
<reference evidence="1" key="1">
    <citation type="submission" date="2022-05" db="EMBL/GenBank/DDBJ databases">
        <title>Chromosome-level genome of Chaenocephalus aceratus.</title>
        <authorList>
            <person name="Park H."/>
        </authorList>
    </citation>
    <scope>NUCLEOTIDE SEQUENCE</scope>
    <source>
        <strain evidence="1">KU_202001</strain>
    </source>
</reference>
<dbReference type="Proteomes" id="UP001057452">
    <property type="component" value="Chromosome 10"/>
</dbReference>
<sequence>MKERDLTLTLSIVDKKPPSLRTVDYSTEPLCNRLPLKAHLLRVPVFVWRGDQRRLARKAAREQPVNAAVAVVPLSTAT</sequence>
<comment type="caution">
    <text evidence="1">The sequence shown here is derived from an EMBL/GenBank/DDBJ whole genome shotgun (WGS) entry which is preliminary data.</text>
</comment>
<accession>A0ACB9WY02</accession>
<proteinExistence type="predicted"/>
<protein>
    <submittedName>
        <fullName evidence="1">Uncharacterized protein</fullName>
    </submittedName>
</protein>
<evidence type="ECO:0000313" key="2">
    <source>
        <dbReference type="Proteomes" id="UP001057452"/>
    </source>
</evidence>
<keyword evidence="2" id="KW-1185">Reference proteome</keyword>
<gene>
    <name evidence="1" type="ORF">KUCAC02_004248</name>
</gene>
<organism evidence="1 2">
    <name type="scientific">Chaenocephalus aceratus</name>
    <name type="common">Blackfin icefish</name>
    <name type="synonym">Chaenichthys aceratus</name>
    <dbReference type="NCBI Taxonomy" id="36190"/>
    <lineage>
        <taxon>Eukaryota</taxon>
        <taxon>Metazoa</taxon>
        <taxon>Chordata</taxon>
        <taxon>Craniata</taxon>
        <taxon>Vertebrata</taxon>
        <taxon>Euteleostomi</taxon>
        <taxon>Actinopterygii</taxon>
        <taxon>Neopterygii</taxon>
        <taxon>Teleostei</taxon>
        <taxon>Neoteleostei</taxon>
        <taxon>Acanthomorphata</taxon>
        <taxon>Eupercaria</taxon>
        <taxon>Perciformes</taxon>
        <taxon>Notothenioidei</taxon>
        <taxon>Channichthyidae</taxon>
        <taxon>Chaenocephalus</taxon>
    </lineage>
</organism>
<dbReference type="EMBL" id="CM043794">
    <property type="protein sequence ID" value="KAI4818961.1"/>
    <property type="molecule type" value="Genomic_DNA"/>
</dbReference>